<gene>
    <name evidence="1" type="ORF">RRG08_011288</name>
</gene>
<dbReference type="EMBL" id="JAWDGP010003640">
    <property type="protein sequence ID" value="KAK3772306.1"/>
    <property type="molecule type" value="Genomic_DNA"/>
</dbReference>
<reference evidence="1" key="1">
    <citation type="journal article" date="2023" name="G3 (Bethesda)">
        <title>A reference genome for the long-term kleptoplast-retaining sea slug Elysia crispata morphotype clarki.</title>
        <authorList>
            <person name="Eastman K.E."/>
            <person name="Pendleton A.L."/>
            <person name="Shaikh M.A."/>
            <person name="Suttiyut T."/>
            <person name="Ogas R."/>
            <person name="Tomko P."/>
            <person name="Gavelis G."/>
            <person name="Widhalm J.R."/>
            <person name="Wisecaver J.H."/>
        </authorList>
    </citation>
    <scope>NUCLEOTIDE SEQUENCE</scope>
    <source>
        <strain evidence="1">ECLA1</strain>
    </source>
</reference>
<name>A0AAE1DIX6_9GAST</name>
<evidence type="ECO:0000313" key="1">
    <source>
        <dbReference type="EMBL" id="KAK3772306.1"/>
    </source>
</evidence>
<evidence type="ECO:0000313" key="2">
    <source>
        <dbReference type="Proteomes" id="UP001283361"/>
    </source>
</evidence>
<sequence>MVHPSSAPLFIVRAPTEKDEDNNVGLMEKRASRFSFLHYKLHAIVNITPLTKVNLCFTFSKILFVALIDLCLRLILKKFRLHEAEVEHEEFV</sequence>
<dbReference type="Proteomes" id="UP001283361">
    <property type="component" value="Unassembled WGS sequence"/>
</dbReference>
<accession>A0AAE1DIX6</accession>
<proteinExistence type="predicted"/>
<dbReference type="AlphaFoldDB" id="A0AAE1DIX6"/>
<protein>
    <submittedName>
        <fullName evidence="1">Uncharacterized protein</fullName>
    </submittedName>
</protein>
<keyword evidence="2" id="KW-1185">Reference proteome</keyword>
<organism evidence="1 2">
    <name type="scientific">Elysia crispata</name>
    <name type="common">lettuce slug</name>
    <dbReference type="NCBI Taxonomy" id="231223"/>
    <lineage>
        <taxon>Eukaryota</taxon>
        <taxon>Metazoa</taxon>
        <taxon>Spiralia</taxon>
        <taxon>Lophotrochozoa</taxon>
        <taxon>Mollusca</taxon>
        <taxon>Gastropoda</taxon>
        <taxon>Heterobranchia</taxon>
        <taxon>Euthyneura</taxon>
        <taxon>Panpulmonata</taxon>
        <taxon>Sacoglossa</taxon>
        <taxon>Placobranchoidea</taxon>
        <taxon>Plakobranchidae</taxon>
        <taxon>Elysia</taxon>
    </lineage>
</organism>
<comment type="caution">
    <text evidence="1">The sequence shown here is derived from an EMBL/GenBank/DDBJ whole genome shotgun (WGS) entry which is preliminary data.</text>
</comment>